<gene>
    <name evidence="1" type="ORF">BU072_07850</name>
</gene>
<protein>
    <submittedName>
        <fullName evidence="1">Uncharacterized protein</fullName>
    </submittedName>
</protein>
<name>A0A2T4PSU2_9STAP</name>
<comment type="caution">
    <text evidence="1">The sequence shown here is derived from an EMBL/GenBank/DDBJ whole genome shotgun (WGS) entry which is preliminary data.</text>
</comment>
<dbReference type="EMBL" id="PZFK01000014">
    <property type="protein sequence ID" value="PTI29416.1"/>
    <property type="molecule type" value="Genomic_DNA"/>
</dbReference>
<evidence type="ECO:0000313" key="1">
    <source>
        <dbReference type="EMBL" id="PTI29416.1"/>
    </source>
</evidence>
<sequence length="228" mass="25979">MLNPEVNKRKSLGSIGVENSEYNDLLALKPGLYECVVPSDAFLVNAPQEPNGKSYYAEIDVYEGNNGRKQFRLIMSHLNTEYHATVHTDGVESNAFKGWKRVQDAEEFEALNSDTGWVDWEIMNDATKRQTDDPTALQCQYRVRTVNGVKIAHLRVNVNNVVTQTAFGSIPKHMCPKVQNFYIRTPVSMNPAVMLVDLDGTLKFYCNLNDTSKWLPGHYIRRIHLDNR</sequence>
<dbReference type="Proteomes" id="UP000241209">
    <property type="component" value="Unassembled WGS sequence"/>
</dbReference>
<reference evidence="1 2" key="1">
    <citation type="journal article" date="2016" name="Front. Microbiol.">
        <title>Comprehensive Phylogenetic Analysis of Bovine Non-aureus Staphylococci Species Based on Whole-Genome Sequencing.</title>
        <authorList>
            <person name="Naushad S."/>
            <person name="Barkema H.W."/>
            <person name="Luby C."/>
            <person name="Condas L.A."/>
            <person name="Nobrega D.B."/>
            <person name="Carson D.A."/>
            <person name="De Buck J."/>
        </authorList>
    </citation>
    <scope>NUCLEOTIDE SEQUENCE [LARGE SCALE GENOMIC DNA]</scope>
    <source>
        <strain evidence="1 2">SNUC 2204</strain>
    </source>
</reference>
<organism evidence="1 2">
    <name type="scientific">Mammaliicoccus vitulinus</name>
    <dbReference type="NCBI Taxonomy" id="71237"/>
    <lineage>
        <taxon>Bacteria</taxon>
        <taxon>Bacillati</taxon>
        <taxon>Bacillota</taxon>
        <taxon>Bacilli</taxon>
        <taxon>Bacillales</taxon>
        <taxon>Staphylococcaceae</taxon>
        <taxon>Mammaliicoccus</taxon>
    </lineage>
</organism>
<dbReference type="RefSeq" id="WP_107557069.1">
    <property type="nucleotide sequence ID" value="NZ_PZFK01000014.1"/>
</dbReference>
<dbReference type="AlphaFoldDB" id="A0A2T4PSU2"/>
<accession>A0A2T4PSU2</accession>
<evidence type="ECO:0000313" key="2">
    <source>
        <dbReference type="Proteomes" id="UP000241209"/>
    </source>
</evidence>
<proteinExistence type="predicted"/>